<accession>A0A2X2UZX8</accession>
<feature type="domain" description="UvrB interaction" evidence="3">
    <location>
        <begin position="139"/>
        <end position="181"/>
    </location>
</feature>
<dbReference type="GO" id="GO:0016887">
    <property type="term" value="F:ATP hydrolysis activity"/>
    <property type="evidence" value="ECO:0007669"/>
    <property type="project" value="InterPro"/>
</dbReference>
<dbReference type="SUPFAM" id="SSF52540">
    <property type="entry name" value="P-loop containing nucleoside triphosphate hydrolases"/>
    <property type="match status" value="1"/>
</dbReference>
<dbReference type="Gene3D" id="3.30.2060.10">
    <property type="entry name" value="Penicillin-binding protein 1b domain"/>
    <property type="match status" value="1"/>
</dbReference>
<dbReference type="Proteomes" id="UP000250169">
    <property type="component" value="Unassembled WGS sequence"/>
</dbReference>
<dbReference type="GO" id="GO:0006289">
    <property type="term" value="P:nucleotide-excision repair"/>
    <property type="evidence" value="ECO:0007669"/>
    <property type="project" value="InterPro"/>
</dbReference>
<dbReference type="GO" id="GO:0009380">
    <property type="term" value="C:excinuclease repair complex"/>
    <property type="evidence" value="ECO:0007669"/>
    <property type="project" value="InterPro"/>
</dbReference>
<evidence type="ECO:0000313" key="4">
    <source>
        <dbReference type="EMBL" id="SQA95050.1"/>
    </source>
</evidence>
<dbReference type="InterPro" id="IPR041471">
    <property type="entry name" value="UvrB_inter"/>
</dbReference>
<gene>
    <name evidence="4" type="primary">mfd_3</name>
    <name evidence="4" type="ORF">NCTC11545_02263</name>
</gene>
<dbReference type="PANTHER" id="PTHR24029:SF1">
    <property type="entry name" value="TRANSCRIPTION-REPAIR-COUPLING FACTOR"/>
    <property type="match status" value="1"/>
</dbReference>
<sequence>MKELLQLFAENSTYKSLLTEIKAHHNTVANGLAGASLSLLIANVYTNTKRPLLVLLPDKEESAYLLNDLETLVGEQVLFFPDSYRRPYQIEDTDNANVLLRAEVLNQLSNSGQPLIVVSYPEALFEKVITRKQLEQNTLKINKGDQLTIELLNEVLFSYNFNRTDFVTEPGEFSVRGGLLMFFLSQITNLTALNSLEMK</sequence>
<evidence type="ECO:0000313" key="5">
    <source>
        <dbReference type="Proteomes" id="UP000250169"/>
    </source>
</evidence>
<dbReference type="EMBL" id="UAVS01000009">
    <property type="protein sequence ID" value="SQA95050.1"/>
    <property type="molecule type" value="Genomic_DNA"/>
</dbReference>
<organism evidence="4 5">
    <name type="scientific">Capnocytophaga ochracea</name>
    <dbReference type="NCBI Taxonomy" id="1018"/>
    <lineage>
        <taxon>Bacteria</taxon>
        <taxon>Pseudomonadati</taxon>
        <taxon>Bacteroidota</taxon>
        <taxon>Flavobacteriia</taxon>
        <taxon>Flavobacteriales</taxon>
        <taxon>Flavobacteriaceae</taxon>
        <taxon>Capnocytophaga</taxon>
    </lineage>
</organism>
<keyword evidence="1" id="KW-0547">Nucleotide-binding</keyword>
<name>A0A2X2UZX8_CAPOC</name>
<keyword evidence="2" id="KW-0067">ATP-binding</keyword>
<proteinExistence type="predicted"/>
<dbReference type="PANTHER" id="PTHR24029">
    <property type="entry name" value="UVRABC SYSTEM PROTEIN B"/>
    <property type="match status" value="1"/>
</dbReference>
<evidence type="ECO:0000259" key="3">
    <source>
        <dbReference type="Pfam" id="PF17757"/>
    </source>
</evidence>
<reference evidence="4 5" key="1">
    <citation type="submission" date="2018-06" db="EMBL/GenBank/DDBJ databases">
        <authorList>
            <consortium name="Pathogen Informatics"/>
            <person name="Doyle S."/>
        </authorList>
    </citation>
    <scope>NUCLEOTIDE SEQUENCE [LARGE SCALE GENOMIC DNA]</scope>
    <source>
        <strain evidence="4 5">NCTC11545</strain>
    </source>
</reference>
<keyword evidence="4" id="KW-0378">Hydrolase</keyword>
<dbReference type="GO" id="GO:0005524">
    <property type="term" value="F:ATP binding"/>
    <property type="evidence" value="ECO:0007669"/>
    <property type="project" value="UniProtKB-KW"/>
</dbReference>
<dbReference type="Pfam" id="PF17757">
    <property type="entry name" value="UvrB_inter"/>
    <property type="match status" value="1"/>
</dbReference>
<dbReference type="Gene3D" id="3.40.50.11180">
    <property type="match status" value="1"/>
</dbReference>
<dbReference type="AlphaFoldDB" id="A0A2X2UZX8"/>
<dbReference type="InterPro" id="IPR027417">
    <property type="entry name" value="P-loop_NTPase"/>
</dbReference>
<evidence type="ECO:0000256" key="2">
    <source>
        <dbReference type="ARBA" id="ARBA00022840"/>
    </source>
</evidence>
<protein>
    <submittedName>
        <fullName evidence="4">Transcription-repair-coupling factor</fullName>
        <ecNumber evidence="4">3.6.4.-</ecNumber>
    </submittedName>
</protein>
<dbReference type="GO" id="GO:0003677">
    <property type="term" value="F:DNA binding"/>
    <property type="evidence" value="ECO:0007669"/>
    <property type="project" value="InterPro"/>
</dbReference>
<dbReference type="EC" id="3.6.4.-" evidence="4"/>
<evidence type="ECO:0000256" key="1">
    <source>
        <dbReference type="ARBA" id="ARBA00022741"/>
    </source>
</evidence>
<dbReference type="InterPro" id="IPR004807">
    <property type="entry name" value="UvrB"/>
</dbReference>